<reference evidence="1" key="2">
    <citation type="journal article" date="2015" name="Data Brief">
        <title>Shoot transcriptome of the giant reed, Arundo donax.</title>
        <authorList>
            <person name="Barrero R.A."/>
            <person name="Guerrero F.D."/>
            <person name="Moolhuijzen P."/>
            <person name="Goolsby J.A."/>
            <person name="Tidwell J."/>
            <person name="Bellgard S.E."/>
            <person name="Bellgard M.I."/>
        </authorList>
    </citation>
    <scope>NUCLEOTIDE SEQUENCE</scope>
    <source>
        <tissue evidence="1">Shoot tissue taken approximately 20 cm above the soil surface</tissue>
    </source>
</reference>
<accession>A0A0A9B032</accession>
<reference evidence="1" key="1">
    <citation type="submission" date="2014-09" db="EMBL/GenBank/DDBJ databases">
        <authorList>
            <person name="Magalhaes I.L.F."/>
            <person name="Oliveira U."/>
            <person name="Santos F.R."/>
            <person name="Vidigal T.H.D.A."/>
            <person name="Brescovit A.D."/>
            <person name="Santos A.J."/>
        </authorList>
    </citation>
    <scope>NUCLEOTIDE SEQUENCE</scope>
    <source>
        <tissue evidence="1">Shoot tissue taken approximately 20 cm above the soil surface</tissue>
    </source>
</reference>
<evidence type="ECO:0000313" key="1">
    <source>
        <dbReference type="EMBL" id="JAD54525.1"/>
    </source>
</evidence>
<name>A0A0A9B032_ARUDO</name>
<dbReference type="AlphaFoldDB" id="A0A0A9B032"/>
<organism evidence="1">
    <name type="scientific">Arundo donax</name>
    <name type="common">Giant reed</name>
    <name type="synonym">Donax arundinaceus</name>
    <dbReference type="NCBI Taxonomy" id="35708"/>
    <lineage>
        <taxon>Eukaryota</taxon>
        <taxon>Viridiplantae</taxon>
        <taxon>Streptophyta</taxon>
        <taxon>Embryophyta</taxon>
        <taxon>Tracheophyta</taxon>
        <taxon>Spermatophyta</taxon>
        <taxon>Magnoliopsida</taxon>
        <taxon>Liliopsida</taxon>
        <taxon>Poales</taxon>
        <taxon>Poaceae</taxon>
        <taxon>PACMAD clade</taxon>
        <taxon>Arundinoideae</taxon>
        <taxon>Arundineae</taxon>
        <taxon>Arundo</taxon>
    </lineage>
</organism>
<sequence>MHSSYLSCRTTIKWGWLYLSHAPDHMHASIRYISTTRTTSHVC</sequence>
<dbReference type="EMBL" id="GBRH01243370">
    <property type="protein sequence ID" value="JAD54525.1"/>
    <property type="molecule type" value="Transcribed_RNA"/>
</dbReference>
<proteinExistence type="predicted"/>
<protein>
    <submittedName>
        <fullName evidence="1">Uncharacterized protein</fullName>
    </submittedName>
</protein>